<feature type="non-terminal residue" evidence="2">
    <location>
        <position position="1"/>
    </location>
</feature>
<reference evidence="2" key="1">
    <citation type="journal article" date="2020" name="Fungal Divers.">
        <title>Resolving the Mortierellaceae phylogeny through synthesis of multi-gene phylogenetics and phylogenomics.</title>
        <authorList>
            <person name="Vandepol N."/>
            <person name="Liber J."/>
            <person name="Desiro A."/>
            <person name="Na H."/>
            <person name="Kennedy M."/>
            <person name="Barry K."/>
            <person name="Grigoriev I.V."/>
            <person name="Miller A.N."/>
            <person name="O'Donnell K."/>
            <person name="Stajich J.E."/>
            <person name="Bonito G."/>
        </authorList>
    </citation>
    <scope>NUCLEOTIDE SEQUENCE</scope>
    <source>
        <strain evidence="2">MES-2147</strain>
    </source>
</reference>
<evidence type="ECO:0000256" key="1">
    <source>
        <dbReference type="SAM" id="MobiDB-lite"/>
    </source>
</evidence>
<gene>
    <name evidence="2" type="ORF">BGZ65_012846</name>
</gene>
<evidence type="ECO:0000313" key="2">
    <source>
        <dbReference type="EMBL" id="KAF9967952.1"/>
    </source>
</evidence>
<keyword evidence="3" id="KW-1185">Reference proteome</keyword>
<organism evidence="2 3">
    <name type="scientific">Modicella reniformis</name>
    <dbReference type="NCBI Taxonomy" id="1440133"/>
    <lineage>
        <taxon>Eukaryota</taxon>
        <taxon>Fungi</taxon>
        <taxon>Fungi incertae sedis</taxon>
        <taxon>Mucoromycota</taxon>
        <taxon>Mortierellomycotina</taxon>
        <taxon>Mortierellomycetes</taxon>
        <taxon>Mortierellales</taxon>
        <taxon>Mortierellaceae</taxon>
        <taxon>Modicella</taxon>
    </lineage>
</organism>
<dbReference type="EMBL" id="JAAAHW010005538">
    <property type="protein sequence ID" value="KAF9967952.1"/>
    <property type="molecule type" value="Genomic_DNA"/>
</dbReference>
<name>A0A9P6M6U8_9FUNG</name>
<proteinExistence type="predicted"/>
<sequence>SYPFSGRPHAQGNPNNSAAAQDDYYDDQYYDENYVQNAHPMTGIKQEGYYDNSYNNYDYDQGYGQQGYDQQGYDQQGYDQQGYAQQGYGQQGYDQQYYNGGYDQHGNNMGDNGAYYDPNNQTGQGNDGGYVNYGNEGGQYDDKSVPVSNSTAAPTAPPEVVVRSGSRNTPAVAATAAAARTGDYAVDNYGVEPSELDFGGNAGQKRQH</sequence>
<comment type="caution">
    <text evidence="2">The sequence shown here is derived from an EMBL/GenBank/DDBJ whole genome shotgun (WGS) entry which is preliminary data.</text>
</comment>
<protein>
    <submittedName>
        <fullName evidence="2">Uncharacterized protein</fullName>
    </submittedName>
</protein>
<accession>A0A9P6M6U8</accession>
<feature type="region of interest" description="Disordered" evidence="1">
    <location>
        <begin position="145"/>
        <end position="168"/>
    </location>
</feature>
<feature type="region of interest" description="Disordered" evidence="1">
    <location>
        <begin position="1"/>
        <end position="31"/>
    </location>
</feature>
<dbReference type="AlphaFoldDB" id="A0A9P6M6U8"/>
<dbReference type="Proteomes" id="UP000749646">
    <property type="component" value="Unassembled WGS sequence"/>
</dbReference>
<evidence type="ECO:0000313" key="3">
    <source>
        <dbReference type="Proteomes" id="UP000749646"/>
    </source>
</evidence>